<keyword evidence="2" id="KW-1185">Reference proteome</keyword>
<sequence>MGGEATNRSQTLSLPLLWCRSPENEKFMDCTSHRRVLSKRQDMSLLGYLYHFLEHCATP</sequence>
<protein>
    <submittedName>
        <fullName evidence="1">Uncharacterized protein</fullName>
    </submittedName>
</protein>
<dbReference type="AlphaFoldDB" id="A0A433B9Q8"/>
<name>A0A433B9Q8_9FUNG</name>
<evidence type="ECO:0000313" key="1">
    <source>
        <dbReference type="EMBL" id="RUP16496.1"/>
    </source>
</evidence>
<reference evidence="1 2" key="1">
    <citation type="journal article" date="2018" name="New Phytol.">
        <title>Phylogenomics of Endogonaceae and evolution of mycorrhizas within Mucoromycota.</title>
        <authorList>
            <person name="Chang Y."/>
            <person name="Desiro A."/>
            <person name="Na H."/>
            <person name="Sandor L."/>
            <person name="Lipzen A."/>
            <person name="Clum A."/>
            <person name="Barry K."/>
            <person name="Grigoriev I.V."/>
            <person name="Martin F.M."/>
            <person name="Stajich J.E."/>
            <person name="Smith M.E."/>
            <person name="Bonito G."/>
            <person name="Spatafora J.W."/>
        </authorList>
    </citation>
    <scope>NUCLEOTIDE SEQUENCE [LARGE SCALE GENOMIC DNA]</scope>
    <source>
        <strain evidence="1 2">GMNB39</strain>
    </source>
</reference>
<gene>
    <name evidence="1" type="ORF">BC936DRAFT_139525</name>
</gene>
<accession>A0A433B9Q8</accession>
<organism evidence="1 2">
    <name type="scientific">Jimgerdemannia flammicorona</name>
    <dbReference type="NCBI Taxonomy" id="994334"/>
    <lineage>
        <taxon>Eukaryota</taxon>
        <taxon>Fungi</taxon>
        <taxon>Fungi incertae sedis</taxon>
        <taxon>Mucoromycota</taxon>
        <taxon>Mucoromycotina</taxon>
        <taxon>Endogonomycetes</taxon>
        <taxon>Endogonales</taxon>
        <taxon>Endogonaceae</taxon>
        <taxon>Jimgerdemannia</taxon>
    </lineage>
</organism>
<dbReference type="Proteomes" id="UP000268093">
    <property type="component" value="Unassembled WGS sequence"/>
</dbReference>
<dbReference type="EMBL" id="RBNI01015239">
    <property type="protein sequence ID" value="RUP16496.1"/>
    <property type="molecule type" value="Genomic_DNA"/>
</dbReference>
<proteinExistence type="predicted"/>
<evidence type="ECO:0000313" key="2">
    <source>
        <dbReference type="Proteomes" id="UP000268093"/>
    </source>
</evidence>
<comment type="caution">
    <text evidence="1">The sequence shown here is derived from an EMBL/GenBank/DDBJ whole genome shotgun (WGS) entry which is preliminary data.</text>
</comment>